<dbReference type="InterPro" id="IPR050857">
    <property type="entry name" value="D-2-hydroxyacid_DH"/>
</dbReference>
<dbReference type="GO" id="GO:0016616">
    <property type="term" value="F:oxidoreductase activity, acting on the CH-OH group of donors, NAD or NADP as acceptor"/>
    <property type="evidence" value="ECO:0007669"/>
    <property type="project" value="InterPro"/>
</dbReference>
<protein>
    <submittedName>
        <fullName evidence="7">Hydroxyacid dehydrogenase</fullName>
    </submittedName>
</protein>
<gene>
    <name evidence="7" type="ORF">RAMLITH_15950</name>
</gene>
<dbReference type="PANTHER" id="PTHR42789">
    <property type="entry name" value="D-ISOMER SPECIFIC 2-HYDROXYACID DEHYDROGENASE FAMILY PROTEIN (AFU_ORTHOLOGUE AFUA_6G10090)"/>
    <property type="match status" value="1"/>
</dbReference>
<dbReference type="SUPFAM" id="SSF52283">
    <property type="entry name" value="Formate/glycerate dehydrogenase catalytic domain-like"/>
    <property type="match status" value="1"/>
</dbReference>
<dbReference type="Pfam" id="PF00389">
    <property type="entry name" value="2-Hacid_dh"/>
    <property type="match status" value="1"/>
</dbReference>
<evidence type="ECO:0000259" key="6">
    <source>
        <dbReference type="Pfam" id="PF02826"/>
    </source>
</evidence>
<proteinExistence type="inferred from homology"/>
<evidence type="ECO:0000313" key="7">
    <source>
        <dbReference type="EMBL" id="NKE67318.1"/>
    </source>
</evidence>
<dbReference type="GO" id="GO:0051287">
    <property type="term" value="F:NAD binding"/>
    <property type="evidence" value="ECO:0007669"/>
    <property type="project" value="InterPro"/>
</dbReference>
<evidence type="ECO:0000256" key="2">
    <source>
        <dbReference type="ARBA" id="ARBA00023002"/>
    </source>
</evidence>
<evidence type="ECO:0000313" key="8">
    <source>
        <dbReference type="Proteomes" id="UP000521868"/>
    </source>
</evidence>
<feature type="domain" description="D-isomer specific 2-hydroxyacid dehydrogenase NAD-binding" evidence="6">
    <location>
        <begin position="129"/>
        <end position="279"/>
    </location>
</feature>
<evidence type="ECO:0000256" key="4">
    <source>
        <dbReference type="RuleBase" id="RU003719"/>
    </source>
</evidence>
<dbReference type="AlphaFoldDB" id="A0A7X6DHL7"/>
<dbReference type="Proteomes" id="UP000521868">
    <property type="component" value="Unassembled WGS sequence"/>
</dbReference>
<evidence type="ECO:0000259" key="5">
    <source>
        <dbReference type="Pfam" id="PF00389"/>
    </source>
</evidence>
<dbReference type="InterPro" id="IPR006139">
    <property type="entry name" value="D-isomer_2_OHA_DH_cat_dom"/>
</dbReference>
<reference evidence="7 8" key="1">
    <citation type="journal article" date="2020" name="Nature">
        <title>Bacterial chemolithoautotrophy via manganese oxidation.</title>
        <authorList>
            <person name="Yu H."/>
            <person name="Leadbetter J.R."/>
        </authorList>
    </citation>
    <scope>NUCLEOTIDE SEQUENCE [LARGE SCALE GENOMIC DNA]</scope>
    <source>
        <strain evidence="7 8">RBP-1</strain>
    </source>
</reference>
<keyword evidence="8" id="KW-1185">Reference proteome</keyword>
<name>A0A7X6DHL7_9BURK</name>
<dbReference type="Pfam" id="PF02826">
    <property type="entry name" value="2-Hacid_dh_C"/>
    <property type="match status" value="1"/>
</dbReference>
<dbReference type="SUPFAM" id="SSF51735">
    <property type="entry name" value="NAD(P)-binding Rossmann-fold domains"/>
    <property type="match status" value="1"/>
</dbReference>
<dbReference type="InterPro" id="IPR006140">
    <property type="entry name" value="D-isomer_DH_NAD-bd"/>
</dbReference>
<evidence type="ECO:0000256" key="3">
    <source>
        <dbReference type="ARBA" id="ARBA00023027"/>
    </source>
</evidence>
<dbReference type="Gene3D" id="3.40.50.720">
    <property type="entry name" value="NAD(P)-binding Rossmann-like Domain"/>
    <property type="match status" value="2"/>
</dbReference>
<dbReference type="PANTHER" id="PTHR42789:SF1">
    <property type="entry name" value="D-ISOMER SPECIFIC 2-HYDROXYACID DEHYDROGENASE FAMILY PROTEIN (AFU_ORTHOLOGUE AFUA_6G10090)"/>
    <property type="match status" value="1"/>
</dbReference>
<evidence type="ECO:0000256" key="1">
    <source>
        <dbReference type="ARBA" id="ARBA00005854"/>
    </source>
</evidence>
<dbReference type="InterPro" id="IPR036291">
    <property type="entry name" value="NAD(P)-bd_dom_sf"/>
</dbReference>
<comment type="similarity">
    <text evidence="1 4">Belongs to the D-isomer specific 2-hydroxyacid dehydrogenase family.</text>
</comment>
<feature type="domain" description="D-isomer specific 2-hydroxyacid dehydrogenase catalytic" evidence="5">
    <location>
        <begin position="3"/>
        <end position="298"/>
    </location>
</feature>
<sequence>MEILLVDDLAPEAQDWLAERHSVEYRPELAKDPSALRKAIYNVRALVLPRKLPVNREFLDFAPLLDAVARLHVATDNTDLEACRDRRVRVIHPSTASVRSNAEYLLGALLLLLRQGIGLSFAGERHAPPLIGQELHGSVVGILGLAPSAHVLTGMLAALGVRMIGYDPAVHHTAPIWERLKVRPVTAREVVATADAVCVTVLYASRYRGMIDEKLLAHCKPGQVWVGTTRSSLFEAQALSEALQDGRIEACMLDGGEEGFAARGSPLHDVENLYLTPRLGAHTHQARLRASWYVAHRIHETLTMPRSTAFDQILSAPAPL</sequence>
<organism evidence="7 8">
    <name type="scientific">Ramlibacter lithotrophicus</name>
    <dbReference type="NCBI Taxonomy" id="2606681"/>
    <lineage>
        <taxon>Bacteria</taxon>
        <taxon>Pseudomonadati</taxon>
        <taxon>Pseudomonadota</taxon>
        <taxon>Betaproteobacteria</taxon>
        <taxon>Burkholderiales</taxon>
        <taxon>Comamonadaceae</taxon>
        <taxon>Ramlibacter</taxon>
    </lineage>
</organism>
<keyword evidence="3" id="KW-0520">NAD</keyword>
<comment type="caution">
    <text evidence="7">The sequence shown here is derived from an EMBL/GenBank/DDBJ whole genome shotgun (WGS) entry which is preliminary data.</text>
</comment>
<dbReference type="EMBL" id="VTOX01000005">
    <property type="protein sequence ID" value="NKE67318.1"/>
    <property type="molecule type" value="Genomic_DNA"/>
</dbReference>
<keyword evidence="2 4" id="KW-0560">Oxidoreductase</keyword>
<dbReference type="RefSeq" id="WP_168108438.1">
    <property type="nucleotide sequence ID" value="NZ_VTOX01000005.1"/>
</dbReference>
<accession>A0A7X6DHL7</accession>